<protein>
    <submittedName>
        <fullName evidence="6">Transcriptional regulator, LysR family</fullName>
    </submittedName>
</protein>
<dbReference type="Gene3D" id="3.40.190.290">
    <property type="match status" value="1"/>
</dbReference>
<dbReference type="PROSITE" id="PS50931">
    <property type="entry name" value="HTH_LYSR"/>
    <property type="match status" value="1"/>
</dbReference>
<evidence type="ECO:0000256" key="1">
    <source>
        <dbReference type="ARBA" id="ARBA00009437"/>
    </source>
</evidence>
<keyword evidence="7" id="KW-1185">Reference proteome</keyword>
<dbReference type="GO" id="GO:0003700">
    <property type="term" value="F:DNA-binding transcription factor activity"/>
    <property type="evidence" value="ECO:0007669"/>
    <property type="project" value="InterPro"/>
</dbReference>
<evidence type="ECO:0000313" key="6">
    <source>
        <dbReference type="EMBL" id="SDR60890.1"/>
    </source>
</evidence>
<organism evidence="6 7">
    <name type="scientific">Paraburkholderia tuberum</name>
    <dbReference type="NCBI Taxonomy" id="157910"/>
    <lineage>
        <taxon>Bacteria</taxon>
        <taxon>Pseudomonadati</taxon>
        <taxon>Pseudomonadota</taxon>
        <taxon>Betaproteobacteria</taxon>
        <taxon>Burkholderiales</taxon>
        <taxon>Burkholderiaceae</taxon>
        <taxon>Paraburkholderia</taxon>
    </lineage>
</organism>
<sequence>MDTVQTLRIFVRVARLESFTTAADQLGLTKAYVSRSIAQLESMLRVRLLHRTSRRVVLSAAGERYRDRCERILTMLEEANAEASQAAIEASGQLRVHAMSGIGKYYVVDAIAEYRRKHPKVTFDLSFANRVPDLLDEQLDSSLIVASQLPDSNLIVHDFGRVFSVACAAPAYVAQFGAPSTPDDLQHHQCIEWPPVVGLSRTWLAHTGSKSVEVPCGSAALRVSSSDALSAAVRAGMGIGLLPMYVALSGLQTGELVRILPTFTFHEARVLSLHISRQYLDARIRTWTDHLKYYITERLQSDVERIGSESRD</sequence>
<reference evidence="7" key="1">
    <citation type="submission" date="2016-10" db="EMBL/GenBank/DDBJ databases">
        <authorList>
            <person name="Varghese N."/>
            <person name="Submissions S."/>
        </authorList>
    </citation>
    <scope>NUCLEOTIDE SEQUENCE [LARGE SCALE GENOMIC DNA]</scope>
    <source>
        <strain evidence="7">DUS833</strain>
    </source>
</reference>
<dbReference type="PANTHER" id="PTHR30537:SF5">
    <property type="entry name" value="HTH-TYPE TRANSCRIPTIONAL ACTIVATOR TTDR-RELATED"/>
    <property type="match status" value="1"/>
</dbReference>
<dbReference type="FunFam" id="1.10.10.10:FF:000001">
    <property type="entry name" value="LysR family transcriptional regulator"/>
    <property type="match status" value="1"/>
</dbReference>
<dbReference type="Pfam" id="PF03466">
    <property type="entry name" value="LysR_substrate"/>
    <property type="match status" value="1"/>
</dbReference>
<dbReference type="Gene3D" id="1.10.10.10">
    <property type="entry name" value="Winged helix-like DNA-binding domain superfamily/Winged helix DNA-binding domain"/>
    <property type="match status" value="1"/>
</dbReference>
<comment type="similarity">
    <text evidence="1">Belongs to the LysR transcriptional regulatory family.</text>
</comment>
<keyword evidence="2" id="KW-0805">Transcription regulation</keyword>
<feature type="domain" description="HTH lysR-type" evidence="5">
    <location>
        <begin position="1"/>
        <end position="59"/>
    </location>
</feature>
<evidence type="ECO:0000256" key="3">
    <source>
        <dbReference type="ARBA" id="ARBA00023125"/>
    </source>
</evidence>
<evidence type="ECO:0000313" key="7">
    <source>
        <dbReference type="Proteomes" id="UP000199365"/>
    </source>
</evidence>
<dbReference type="SUPFAM" id="SSF46785">
    <property type="entry name" value="Winged helix' DNA-binding domain"/>
    <property type="match status" value="1"/>
</dbReference>
<dbReference type="CDD" id="cd08422">
    <property type="entry name" value="PBP2_CrgA_like"/>
    <property type="match status" value="1"/>
</dbReference>
<dbReference type="Proteomes" id="UP000199365">
    <property type="component" value="Unassembled WGS sequence"/>
</dbReference>
<evidence type="ECO:0000256" key="2">
    <source>
        <dbReference type="ARBA" id="ARBA00023015"/>
    </source>
</evidence>
<dbReference type="PANTHER" id="PTHR30537">
    <property type="entry name" value="HTH-TYPE TRANSCRIPTIONAL REGULATOR"/>
    <property type="match status" value="1"/>
</dbReference>
<dbReference type="SUPFAM" id="SSF53850">
    <property type="entry name" value="Periplasmic binding protein-like II"/>
    <property type="match status" value="1"/>
</dbReference>
<proteinExistence type="inferred from homology"/>
<evidence type="ECO:0000259" key="5">
    <source>
        <dbReference type="PROSITE" id="PS50931"/>
    </source>
</evidence>
<gene>
    <name evidence="6" type="ORF">SAMN05445850_7426</name>
</gene>
<name>A0A1H1KFY7_9BURK</name>
<dbReference type="InterPro" id="IPR000847">
    <property type="entry name" value="LysR_HTH_N"/>
</dbReference>
<accession>A0A1H1KFY7</accession>
<keyword evidence="3" id="KW-0238">DNA-binding</keyword>
<dbReference type="InterPro" id="IPR005119">
    <property type="entry name" value="LysR_subst-bd"/>
</dbReference>
<dbReference type="GO" id="GO:0043565">
    <property type="term" value="F:sequence-specific DNA binding"/>
    <property type="evidence" value="ECO:0007669"/>
    <property type="project" value="TreeGrafter"/>
</dbReference>
<dbReference type="Pfam" id="PF00126">
    <property type="entry name" value="HTH_1"/>
    <property type="match status" value="1"/>
</dbReference>
<dbReference type="GO" id="GO:0006351">
    <property type="term" value="P:DNA-templated transcription"/>
    <property type="evidence" value="ECO:0007669"/>
    <property type="project" value="TreeGrafter"/>
</dbReference>
<dbReference type="InterPro" id="IPR036390">
    <property type="entry name" value="WH_DNA-bd_sf"/>
</dbReference>
<dbReference type="InterPro" id="IPR036388">
    <property type="entry name" value="WH-like_DNA-bd_sf"/>
</dbReference>
<dbReference type="STRING" id="157910.SAMN05445850_7426"/>
<dbReference type="EMBL" id="FNKX01000004">
    <property type="protein sequence ID" value="SDR60890.1"/>
    <property type="molecule type" value="Genomic_DNA"/>
</dbReference>
<dbReference type="AlphaFoldDB" id="A0A1H1KFY7"/>
<dbReference type="InterPro" id="IPR058163">
    <property type="entry name" value="LysR-type_TF_proteobact-type"/>
</dbReference>
<dbReference type="RefSeq" id="WP_090812019.1">
    <property type="nucleotide sequence ID" value="NZ_FNKX01000004.1"/>
</dbReference>
<keyword evidence="4" id="KW-0804">Transcription</keyword>
<evidence type="ECO:0000256" key="4">
    <source>
        <dbReference type="ARBA" id="ARBA00023163"/>
    </source>
</evidence>